<proteinExistence type="predicted"/>
<accession>A0A1M6ETT8</accession>
<evidence type="ECO:0000313" key="2">
    <source>
        <dbReference type="EMBL" id="SHI88780.1"/>
    </source>
</evidence>
<dbReference type="InterPro" id="IPR018745">
    <property type="entry name" value="MpsC"/>
</dbReference>
<evidence type="ECO:0000313" key="3">
    <source>
        <dbReference type="Proteomes" id="UP000184536"/>
    </source>
</evidence>
<sequence length="120" mass="13753">MPIHGKITKAKRIQNEQQMAIIVAKLLRETTGKGPRNVRAKILEDVVEISIEGFLTDLEQFLIAADNIVLVEQIRECIGERIHKEIERKLSEVTAMELQVLHVQRRLIQDCCRITLIITS</sequence>
<dbReference type="AlphaFoldDB" id="A0A1M6ETT8"/>
<evidence type="ECO:0000259" key="1">
    <source>
        <dbReference type="Pfam" id="PF10057"/>
    </source>
</evidence>
<dbReference type="RefSeq" id="WP_110940094.1">
    <property type="nucleotide sequence ID" value="NZ_FQZV01000009.1"/>
</dbReference>
<gene>
    <name evidence="2" type="ORF">SAMN02745975_00823</name>
</gene>
<name>A0A1M6ETT8_9FIRM</name>
<dbReference type="Proteomes" id="UP000184536">
    <property type="component" value="Unassembled WGS sequence"/>
</dbReference>
<feature type="domain" description="Na+-translocating membrane potential-generating system MpsC" evidence="1">
    <location>
        <begin position="14"/>
        <end position="117"/>
    </location>
</feature>
<keyword evidence="3" id="KW-1185">Reference proteome</keyword>
<dbReference type="OrthoDB" id="2677857at2"/>
<protein>
    <submittedName>
        <fullName evidence="2">Uncharacterized protein YbcI</fullName>
    </submittedName>
</protein>
<dbReference type="Pfam" id="PF10057">
    <property type="entry name" value="MpsC"/>
    <property type="match status" value="1"/>
</dbReference>
<reference evidence="3" key="1">
    <citation type="submission" date="2016-11" db="EMBL/GenBank/DDBJ databases">
        <authorList>
            <person name="Varghese N."/>
            <person name="Submissions S."/>
        </authorList>
    </citation>
    <scope>NUCLEOTIDE SEQUENCE [LARGE SCALE GENOMIC DNA]</scope>
    <source>
        <strain evidence="3">DSM 17957</strain>
    </source>
</reference>
<dbReference type="EMBL" id="FQZV01000009">
    <property type="protein sequence ID" value="SHI88780.1"/>
    <property type="molecule type" value="Genomic_DNA"/>
</dbReference>
<organism evidence="2 3">
    <name type="scientific">Geosporobacter subterraneus DSM 17957</name>
    <dbReference type="NCBI Taxonomy" id="1121919"/>
    <lineage>
        <taxon>Bacteria</taxon>
        <taxon>Bacillati</taxon>
        <taxon>Bacillota</taxon>
        <taxon>Clostridia</taxon>
        <taxon>Peptostreptococcales</taxon>
        <taxon>Thermotaleaceae</taxon>
        <taxon>Geosporobacter</taxon>
    </lineage>
</organism>